<comment type="caution">
    <text evidence="3">The sequence shown here is derived from an EMBL/GenBank/DDBJ whole genome shotgun (WGS) entry which is preliminary data.</text>
</comment>
<dbReference type="RefSeq" id="WP_085384348.1">
    <property type="nucleotide sequence ID" value="NZ_NAFJ01000144.1"/>
</dbReference>
<protein>
    <recommendedName>
        <fullName evidence="2">Acyltransferase 3 domain-containing protein</fullName>
    </recommendedName>
</protein>
<sequence>MQTSNKRRFISLQAGRFVAALLVVLFHIEGAITKIGGPYPFNDVFAAGHAGVEYFFVLSGFLIYWVHRGDVAVPGTALTFLRKRCVRILPMYWLAFGCLLTGVLLNPEFANGRDLSGPSIFSDVFFLPHPGEMILTVAWTLRREFIFYIVFSSSLFIPRVGLRPFFAWQAAIVICLVSPALREAVQGSAFFNVYNLGFGAGVFIARFLEAKRLSYPIPLFFLGGGCFLSLMIFEWYTAALFPPEWPFVGGSEMVGSIPSVLFYTASAALVVMSIAALEIDLPFRELPILELLGGASYVLYLFHGMISSAFIRIFHWGAPGLGGWTTMLVTMAVTIGASICIHVVVERPILRALSSRKAKTVHAYRSEA</sequence>
<feature type="domain" description="Acyltransferase 3" evidence="2">
    <location>
        <begin position="11"/>
        <end position="342"/>
    </location>
</feature>
<dbReference type="EMBL" id="NAFK01000157">
    <property type="protein sequence ID" value="OSJ29588.1"/>
    <property type="molecule type" value="Genomic_DNA"/>
</dbReference>
<dbReference type="PANTHER" id="PTHR23028:SF131">
    <property type="entry name" value="BLR2367 PROTEIN"/>
    <property type="match status" value="1"/>
</dbReference>
<feature type="transmembrane region" description="Helical" evidence="1">
    <location>
        <begin position="46"/>
        <end position="66"/>
    </location>
</feature>
<evidence type="ECO:0000256" key="1">
    <source>
        <dbReference type="SAM" id="Phobius"/>
    </source>
</evidence>
<keyword evidence="1" id="KW-0472">Membrane</keyword>
<feature type="transmembrane region" description="Helical" evidence="1">
    <location>
        <begin position="261"/>
        <end position="279"/>
    </location>
</feature>
<feature type="transmembrane region" description="Helical" evidence="1">
    <location>
        <begin position="291"/>
        <end position="315"/>
    </location>
</feature>
<reference evidence="3 4" key="1">
    <citation type="submission" date="2017-03" db="EMBL/GenBank/DDBJ databases">
        <title>Whole genome sequences of fourteen strains of Bradyrhizobium canariense and one strain of Bradyrhizobium japonicum isolated from Lupinus (Papilionoideae: Genisteae) species in Algeria.</title>
        <authorList>
            <person name="Crovadore J."/>
            <person name="Chekireb D."/>
            <person name="Brachmann A."/>
            <person name="Chablais R."/>
            <person name="Cochard B."/>
            <person name="Lefort F."/>
        </authorList>
    </citation>
    <scope>NUCLEOTIDE SEQUENCE [LARGE SCALE GENOMIC DNA]</scope>
    <source>
        <strain evidence="3 4">UBMAN05</strain>
    </source>
</reference>
<feature type="transmembrane region" description="Helical" evidence="1">
    <location>
        <begin position="162"/>
        <end position="181"/>
    </location>
</feature>
<proteinExistence type="predicted"/>
<dbReference type="InterPro" id="IPR002656">
    <property type="entry name" value="Acyl_transf_3_dom"/>
</dbReference>
<organism evidence="3 4">
    <name type="scientific">Bradyrhizobium canariense</name>
    <dbReference type="NCBI Taxonomy" id="255045"/>
    <lineage>
        <taxon>Bacteria</taxon>
        <taxon>Pseudomonadati</taxon>
        <taxon>Pseudomonadota</taxon>
        <taxon>Alphaproteobacteria</taxon>
        <taxon>Hyphomicrobiales</taxon>
        <taxon>Nitrobacteraceae</taxon>
        <taxon>Bradyrhizobium</taxon>
    </lineage>
</organism>
<dbReference type="InterPro" id="IPR050879">
    <property type="entry name" value="Acyltransferase_3"/>
</dbReference>
<feature type="transmembrane region" description="Helical" evidence="1">
    <location>
        <begin position="321"/>
        <end position="345"/>
    </location>
</feature>
<feature type="transmembrane region" description="Helical" evidence="1">
    <location>
        <begin position="220"/>
        <end position="241"/>
    </location>
</feature>
<evidence type="ECO:0000313" key="4">
    <source>
        <dbReference type="Proteomes" id="UP000193884"/>
    </source>
</evidence>
<keyword evidence="4" id="KW-1185">Reference proteome</keyword>
<feature type="transmembrane region" description="Helical" evidence="1">
    <location>
        <begin position="187"/>
        <end position="208"/>
    </location>
</feature>
<dbReference type="Pfam" id="PF01757">
    <property type="entry name" value="Acyl_transf_3"/>
    <property type="match status" value="1"/>
</dbReference>
<feature type="transmembrane region" description="Helical" evidence="1">
    <location>
        <begin position="86"/>
        <end position="105"/>
    </location>
</feature>
<evidence type="ECO:0000313" key="3">
    <source>
        <dbReference type="EMBL" id="OSJ29588.1"/>
    </source>
</evidence>
<keyword evidence="1" id="KW-0812">Transmembrane</keyword>
<name>A0ABX3X4S3_9BRAD</name>
<evidence type="ECO:0000259" key="2">
    <source>
        <dbReference type="Pfam" id="PF01757"/>
    </source>
</evidence>
<accession>A0ABX3X4S3</accession>
<dbReference type="PANTHER" id="PTHR23028">
    <property type="entry name" value="ACETYLTRANSFERASE"/>
    <property type="match status" value="1"/>
</dbReference>
<dbReference type="Proteomes" id="UP000193884">
    <property type="component" value="Unassembled WGS sequence"/>
</dbReference>
<keyword evidence="1" id="KW-1133">Transmembrane helix</keyword>
<gene>
    <name evidence="3" type="ORF">BST63_14285</name>
</gene>